<keyword evidence="2" id="KW-0732">Signal</keyword>
<feature type="compositionally biased region" description="Polar residues" evidence="1">
    <location>
        <begin position="155"/>
        <end position="165"/>
    </location>
</feature>
<feature type="chain" id="PRO_5042026278" evidence="2">
    <location>
        <begin position="21"/>
        <end position="180"/>
    </location>
</feature>
<evidence type="ECO:0000313" key="3">
    <source>
        <dbReference type="EMBL" id="KAJ3574330.1"/>
    </source>
</evidence>
<organism evidence="3 4">
    <name type="scientific">Leucocoprinus birnbaumii</name>
    <dbReference type="NCBI Taxonomy" id="56174"/>
    <lineage>
        <taxon>Eukaryota</taxon>
        <taxon>Fungi</taxon>
        <taxon>Dikarya</taxon>
        <taxon>Basidiomycota</taxon>
        <taxon>Agaricomycotina</taxon>
        <taxon>Agaricomycetes</taxon>
        <taxon>Agaricomycetidae</taxon>
        <taxon>Agaricales</taxon>
        <taxon>Agaricineae</taxon>
        <taxon>Agaricaceae</taxon>
        <taxon>Leucocoprinus</taxon>
    </lineage>
</organism>
<dbReference type="AlphaFoldDB" id="A0AAD5YUH0"/>
<feature type="signal peptide" evidence="2">
    <location>
        <begin position="1"/>
        <end position="20"/>
    </location>
</feature>
<protein>
    <submittedName>
        <fullName evidence="3">Uncharacterized protein</fullName>
    </submittedName>
</protein>
<keyword evidence="4" id="KW-1185">Reference proteome</keyword>
<dbReference type="Proteomes" id="UP001213000">
    <property type="component" value="Unassembled WGS sequence"/>
</dbReference>
<reference evidence="3" key="1">
    <citation type="submission" date="2022-07" db="EMBL/GenBank/DDBJ databases">
        <title>Genome Sequence of Leucocoprinus birnbaumii.</title>
        <authorList>
            <person name="Buettner E."/>
        </authorList>
    </citation>
    <scope>NUCLEOTIDE SEQUENCE</scope>
    <source>
        <strain evidence="3">VT141</strain>
    </source>
</reference>
<dbReference type="EMBL" id="JANIEX010000072">
    <property type="protein sequence ID" value="KAJ3574330.1"/>
    <property type="molecule type" value="Genomic_DNA"/>
</dbReference>
<evidence type="ECO:0000256" key="2">
    <source>
        <dbReference type="SAM" id="SignalP"/>
    </source>
</evidence>
<evidence type="ECO:0000256" key="1">
    <source>
        <dbReference type="SAM" id="MobiDB-lite"/>
    </source>
</evidence>
<comment type="caution">
    <text evidence="3">The sequence shown here is derived from an EMBL/GenBank/DDBJ whole genome shotgun (WGS) entry which is preliminary data.</text>
</comment>
<evidence type="ECO:0000313" key="4">
    <source>
        <dbReference type="Proteomes" id="UP001213000"/>
    </source>
</evidence>
<sequence length="180" mass="20787">MESFAWVLVYLCIKYSGSGAVSPDIDKALDNYFLNFPEAQVARLRVLDAPHKLEGLLKHMHSAFEDLKPLIRDWFAVIKVAFEFQVGIEFNYPHQIILRLIDETLTQINDTAINHEEVERRNQWFREVAEAVKSQQTVPQPEITYTEKTLRNPRTDTGPSRSSLAPHSPTRSPPSKRRRT</sequence>
<feature type="region of interest" description="Disordered" evidence="1">
    <location>
        <begin position="135"/>
        <end position="180"/>
    </location>
</feature>
<proteinExistence type="predicted"/>
<name>A0AAD5YUH0_9AGAR</name>
<gene>
    <name evidence="3" type="ORF">NP233_g1850</name>
</gene>
<accession>A0AAD5YUH0</accession>